<dbReference type="AlphaFoldDB" id="A0ABD4Z5Y3"/>
<evidence type="ECO:0000259" key="2">
    <source>
        <dbReference type="Pfam" id="PF12804"/>
    </source>
</evidence>
<feature type="domain" description="MobA-like NTP transferase" evidence="2">
    <location>
        <begin position="23"/>
        <end position="142"/>
    </location>
</feature>
<dbReference type="InterPro" id="IPR029044">
    <property type="entry name" value="Nucleotide-diphossugar_trans"/>
</dbReference>
<evidence type="ECO:0000256" key="1">
    <source>
        <dbReference type="ARBA" id="ARBA00022679"/>
    </source>
</evidence>
<dbReference type="SUPFAM" id="SSF53448">
    <property type="entry name" value="Nucleotide-diphospho-sugar transferases"/>
    <property type="match status" value="1"/>
</dbReference>
<protein>
    <submittedName>
        <fullName evidence="3">NTP transferase domain-containing protein</fullName>
    </submittedName>
</protein>
<reference evidence="3 4" key="1">
    <citation type="submission" date="2023-05" db="EMBL/GenBank/DDBJ databases">
        <title>A new hyperthermophilic archaea 'Ignisphaera cupida' sp. nov. and description of the family 'Ignisphaeraceae' fam. nov.</title>
        <authorList>
            <person name="Podosokorskaya O.A."/>
            <person name="Elcheninov A.G."/>
            <person name="Klukina A."/>
            <person name="Merkel A.Y."/>
        </authorList>
    </citation>
    <scope>NUCLEOTIDE SEQUENCE [LARGE SCALE GENOMIC DNA]</scope>
    <source>
        <strain evidence="3 4">4213-co</strain>
    </source>
</reference>
<accession>A0ABD4Z5Y3</accession>
<keyword evidence="1 3" id="KW-0808">Transferase</keyword>
<evidence type="ECO:0000313" key="4">
    <source>
        <dbReference type="Proteomes" id="UP001529235"/>
    </source>
</evidence>
<name>A0ABD4Z5Y3_9CREN</name>
<gene>
    <name evidence="3" type="ORF">QPL79_02950</name>
</gene>
<dbReference type="EMBL" id="JASNVW010000001">
    <property type="protein sequence ID" value="MDK6028320.1"/>
    <property type="molecule type" value="Genomic_DNA"/>
</dbReference>
<sequence length="205" mass="22983">MQYLVEYMISILDNNWLRILMNVVIMAGGKGSRLGGMKKPLLEVCGVKLIDRALTVAKTINGVDKIFVCVGKDDLNAFKDYGDEKTAVVLCPGQGYVEDLIFILKRVSFPVLVLPADIPFLSNRVVMEFLNKALECKTDVATLNLCKGSECGEVGISLFRGLGGSWCNIYFDYTKEKELRDIDTYEDLQWAMGLCESMEDLKRLE</sequence>
<comment type="caution">
    <text evidence="3">The sequence shown here is derived from an EMBL/GenBank/DDBJ whole genome shotgun (WGS) entry which is preliminary data.</text>
</comment>
<dbReference type="Pfam" id="PF12804">
    <property type="entry name" value="NTP_transf_3"/>
    <property type="match status" value="1"/>
</dbReference>
<proteinExistence type="predicted"/>
<keyword evidence="4" id="KW-1185">Reference proteome</keyword>
<organism evidence="3 4">
    <name type="scientific">Ignisphaera cupida</name>
    <dbReference type="NCBI Taxonomy" id="3050454"/>
    <lineage>
        <taxon>Archaea</taxon>
        <taxon>Thermoproteota</taxon>
        <taxon>Thermoprotei</taxon>
        <taxon>Desulfurococcales</taxon>
        <taxon>Desulfurococcaceae</taxon>
        <taxon>Ignisphaera</taxon>
    </lineage>
</organism>
<dbReference type="Proteomes" id="UP001529235">
    <property type="component" value="Unassembled WGS sequence"/>
</dbReference>
<dbReference type="RefSeq" id="WP_285273407.1">
    <property type="nucleotide sequence ID" value="NZ_JASNVW010000001.1"/>
</dbReference>
<dbReference type="InterPro" id="IPR025877">
    <property type="entry name" value="MobA-like_NTP_Trfase"/>
</dbReference>
<dbReference type="PANTHER" id="PTHR19136:SF86">
    <property type="entry name" value="ADENOSYLCOBINAMIDE-PHOSPHATE GUANYLYLTRANSFERASE"/>
    <property type="match status" value="1"/>
</dbReference>
<dbReference type="Gene3D" id="3.90.550.10">
    <property type="entry name" value="Spore Coat Polysaccharide Biosynthesis Protein SpsA, Chain A"/>
    <property type="match status" value="1"/>
</dbReference>
<dbReference type="GO" id="GO:0016779">
    <property type="term" value="F:nucleotidyltransferase activity"/>
    <property type="evidence" value="ECO:0007669"/>
    <property type="project" value="UniProtKB-ARBA"/>
</dbReference>
<evidence type="ECO:0000313" key="3">
    <source>
        <dbReference type="EMBL" id="MDK6028320.1"/>
    </source>
</evidence>
<dbReference type="PANTHER" id="PTHR19136">
    <property type="entry name" value="MOLYBDENUM COFACTOR GUANYLYLTRANSFERASE"/>
    <property type="match status" value="1"/>
</dbReference>